<dbReference type="RefSeq" id="WP_050608175.1">
    <property type="nucleotide sequence ID" value="NZ_CABKUB010000006.1"/>
</dbReference>
<name>A0A6M0RAB1_9CLOT</name>
<dbReference type="AlphaFoldDB" id="A0A6M0RAB1"/>
<comment type="caution">
    <text evidence="2">The sequence shown here is derived from an EMBL/GenBank/DDBJ whole genome shotgun (WGS) entry which is preliminary data.</text>
</comment>
<reference evidence="2 3" key="1">
    <citation type="submission" date="2019-04" db="EMBL/GenBank/DDBJ databases">
        <title>Genome sequencing of Clostridium botulinum Groups I-IV and Clostridium butyricum.</title>
        <authorList>
            <person name="Brunt J."/>
            <person name="Van Vliet A.H.M."/>
            <person name="Stringer S.C."/>
            <person name="Carter A.T."/>
            <person name="Peck M.W."/>
        </authorList>
    </citation>
    <scope>NUCLEOTIDE SEQUENCE [LARGE SCALE GENOMIC DNA]</scope>
    <source>
        <strain evidence="2 3">IFR 18/094</strain>
    </source>
</reference>
<dbReference type="Pfam" id="PF10087">
    <property type="entry name" value="DUF2325"/>
    <property type="match status" value="1"/>
</dbReference>
<protein>
    <submittedName>
        <fullName evidence="2">DUF2325 domain-containing protein</fullName>
    </submittedName>
</protein>
<evidence type="ECO:0000313" key="2">
    <source>
        <dbReference type="EMBL" id="NEZ47146.1"/>
    </source>
</evidence>
<keyword evidence="3" id="KW-1185">Reference proteome</keyword>
<accession>A0A6M0RAB1</accession>
<gene>
    <name evidence="2" type="ORF">FDF74_07980</name>
</gene>
<evidence type="ECO:0000313" key="3">
    <source>
        <dbReference type="Proteomes" id="UP000473885"/>
    </source>
</evidence>
<dbReference type="Proteomes" id="UP000473885">
    <property type="component" value="Unassembled WGS sequence"/>
</dbReference>
<organism evidence="2 3">
    <name type="scientific">Clostridium niameyense</name>
    <dbReference type="NCBI Taxonomy" id="1622073"/>
    <lineage>
        <taxon>Bacteria</taxon>
        <taxon>Bacillati</taxon>
        <taxon>Bacillota</taxon>
        <taxon>Clostridia</taxon>
        <taxon>Eubacteriales</taxon>
        <taxon>Clostridiaceae</taxon>
        <taxon>Clostridium</taxon>
    </lineage>
</organism>
<proteinExistence type="inferred from homology"/>
<dbReference type="OrthoDB" id="5324142at2"/>
<dbReference type="EMBL" id="SXDP01000005">
    <property type="protein sequence ID" value="NEZ47146.1"/>
    <property type="molecule type" value="Genomic_DNA"/>
</dbReference>
<dbReference type="InterPro" id="IPR016772">
    <property type="entry name" value="UCP020408"/>
</dbReference>
<comment type="similarity">
    <text evidence="1">Belongs to the UPF0751 family.</text>
</comment>
<dbReference type="PIRSF" id="PIRSF020408">
    <property type="entry name" value="UCP020408"/>
    <property type="match status" value="1"/>
</dbReference>
<evidence type="ECO:0000256" key="1">
    <source>
        <dbReference type="ARBA" id="ARBA00007189"/>
    </source>
</evidence>
<sequence>MSAFVVGGDRINTIKENLKEMGFDEINHISGRRKRHRKLQVPVNTDLVLVLTDFIGHNVVESVKEQVKANKDTQVIYAKRSWTNIERCLRQTYNKQI</sequence>